<evidence type="ECO:0008006" key="5">
    <source>
        <dbReference type="Google" id="ProtNLM"/>
    </source>
</evidence>
<dbReference type="RefSeq" id="WP_175193373.1">
    <property type="nucleotide sequence ID" value="NZ_CADIJO010000006.1"/>
</dbReference>
<dbReference type="EMBL" id="CADIJO010000006">
    <property type="protein sequence ID" value="CAB3693192.1"/>
    <property type="molecule type" value="Genomic_DNA"/>
</dbReference>
<gene>
    <name evidence="3" type="ORF">LMG3458_02242</name>
</gene>
<evidence type="ECO:0000256" key="2">
    <source>
        <dbReference type="SAM" id="SignalP"/>
    </source>
</evidence>
<keyword evidence="1" id="KW-0812">Transmembrane</keyword>
<keyword evidence="2" id="KW-0732">Signal</keyword>
<dbReference type="InterPro" id="IPR011990">
    <property type="entry name" value="TPR-like_helical_dom_sf"/>
</dbReference>
<dbReference type="Proteomes" id="UP000494111">
    <property type="component" value="Unassembled WGS sequence"/>
</dbReference>
<protein>
    <recommendedName>
        <fullName evidence="5">Beta-barrel assembly-enhancing protease</fullName>
    </recommendedName>
</protein>
<name>A0A6S6ZR96_9BURK</name>
<feature type="signal peptide" evidence="2">
    <location>
        <begin position="1"/>
        <end position="24"/>
    </location>
</feature>
<accession>A0A6S6ZR96</accession>
<dbReference type="Gene3D" id="1.25.40.10">
    <property type="entry name" value="Tetratricopeptide repeat domain"/>
    <property type="match status" value="1"/>
</dbReference>
<keyword evidence="1" id="KW-0472">Membrane</keyword>
<reference evidence="3 4" key="1">
    <citation type="submission" date="2020-04" db="EMBL/GenBank/DDBJ databases">
        <authorList>
            <person name="De Canck E."/>
        </authorList>
    </citation>
    <scope>NUCLEOTIDE SEQUENCE [LARGE SCALE GENOMIC DNA]</scope>
    <source>
        <strain evidence="3 4">LMG 3458</strain>
    </source>
</reference>
<dbReference type="AlphaFoldDB" id="A0A6S6ZR96"/>
<sequence>MYNRKSLAAALLLACAAGVGIVIACGPEFPPQLLDDRAGTLQGTPANSFAYEAARLTPATDALRASESALLPDGTYRSDATPEDFDPALSPKQREQIRAMRAKPDGDQAYAAGPGLPEAVRLYVAAAVDYRTAAQGQGDMRLDRARKRLHALLALPAAQAASRSVWAAYLLAEMGDDEAAYGPPDEHSHEASHDAHAWRAQDAEAYVRVRALALRGDADPLGLAVASYGQQARLYLTGAQGPCTYDDLINTTACMDAITPADLKLAVRLYADQAARGSGSGLASLRLLANWALTAPGRAARLVADPIGQRLLVAYGLARVGDIVDGNPDSANDVWATFDATGRLGLADAATGRPDLTPNPALQSLVAALQTQDPQRIADADRVAALAYRVGRYDLAQALAERLDTALAWWVRAKLAVRQGDTERAAHAYTQALAAFPRADGSLEPNAGALLKAEQGVLSLSRGQYVEALDQLYRAAAHRDGEAPPEEGWPLSPYWNDAAYVAERVLTTDELKAYVDRQAPASPPPSRPPGFSRYTTDQFYEWSRLHQPPVHDRLRQLLARRLVREGRVDEALPYFPADADPRFASLAYQDGDWKIVESNVRQRAAEYGDALLAAGNAWGRTSRAQAWYAAATLARRDGMRIMGYEQGPDYAVYDGSYAAGAGREANPWWREARANAGQPLDTPLQRAEADLPGPFVTQEERVRYAASEAKPDVRYHYRQIAADYALKAADQLPTRSQAFAAVLCRGARYVIDDTPDRATAIYLRYVDQGAQVPFSDTFGRECPEPDFQSASRFHYIQAWKAWERVRHQHPGLLLAGGLLVLAALGAGIWAWRPRGSKP</sequence>
<organism evidence="3 4">
    <name type="scientific">Achromobacter deleyi</name>
    <dbReference type="NCBI Taxonomy" id="1353891"/>
    <lineage>
        <taxon>Bacteria</taxon>
        <taxon>Pseudomonadati</taxon>
        <taxon>Pseudomonadota</taxon>
        <taxon>Betaproteobacteria</taxon>
        <taxon>Burkholderiales</taxon>
        <taxon>Alcaligenaceae</taxon>
        <taxon>Achromobacter</taxon>
    </lineage>
</organism>
<feature type="transmembrane region" description="Helical" evidence="1">
    <location>
        <begin position="812"/>
        <end position="831"/>
    </location>
</feature>
<evidence type="ECO:0000256" key="1">
    <source>
        <dbReference type="SAM" id="Phobius"/>
    </source>
</evidence>
<dbReference type="PROSITE" id="PS51257">
    <property type="entry name" value="PROKAR_LIPOPROTEIN"/>
    <property type="match status" value="1"/>
</dbReference>
<evidence type="ECO:0000313" key="4">
    <source>
        <dbReference type="Proteomes" id="UP000494111"/>
    </source>
</evidence>
<evidence type="ECO:0000313" key="3">
    <source>
        <dbReference type="EMBL" id="CAB3693192.1"/>
    </source>
</evidence>
<feature type="chain" id="PRO_5028988208" description="Beta-barrel assembly-enhancing protease" evidence="2">
    <location>
        <begin position="25"/>
        <end position="838"/>
    </location>
</feature>
<dbReference type="SUPFAM" id="SSF48452">
    <property type="entry name" value="TPR-like"/>
    <property type="match status" value="1"/>
</dbReference>
<keyword evidence="1" id="KW-1133">Transmembrane helix</keyword>
<proteinExistence type="predicted"/>